<organism evidence="1 2">
    <name type="scientific">Larimichthys crocea</name>
    <name type="common">Large yellow croaker</name>
    <name type="synonym">Pseudosciaena crocea</name>
    <dbReference type="NCBI Taxonomy" id="215358"/>
    <lineage>
        <taxon>Eukaryota</taxon>
        <taxon>Metazoa</taxon>
        <taxon>Chordata</taxon>
        <taxon>Craniata</taxon>
        <taxon>Vertebrata</taxon>
        <taxon>Euteleostomi</taxon>
        <taxon>Actinopterygii</taxon>
        <taxon>Neopterygii</taxon>
        <taxon>Teleostei</taxon>
        <taxon>Neoteleostei</taxon>
        <taxon>Acanthomorphata</taxon>
        <taxon>Eupercaria</taxon>
        <taxon>Sciaenidae</taxon>
        <taxon>Larimichthys</taxon>
    </lineage>
</organism>
<evidence type="ECO:0000313" key="1">
    <source>
        <dbReference type="EMBL" id="TMS18403.1"/>
    </source>
</evidence>
<proteinExistence type="predicted"/>
<dbReference type="Proteomes" id="UP000793456">
    <property type="component" value="Chromosome VI"/>
</dbReference>
<gene>
    <name evidence="1" type="ORF">E3U43_010729</name>
</gene>
<keyword evidence="2" id="KW-1185">Reference proteome</keyword>
<reference evidence="1" key="1">
    <citation type="submission" date="2018-11" db="EMBL/GenBank/DDBJ databases">
        <title>The sequence and de novo assembly of Larimichthys crocea genome using PacBio and Hi-C technologies.</title>
        <authorList>
            <person name="Xu P."/>
            <person name="Chen B."/>
            <person name="Zhou Z."/>
            <person name="Ke Q."/>
            <person name="Wu Y."/>
            <person name="Bai H."/>
            <person name="Pu F."/>
        </authorList>
    </citation>
    <scope>NUCLEOTIDE SEQUENCE</scope>
    <source>
        <tissue evidence="1">Muscle</tissue>
    </source>
</reference>
<dbReference type="EMBL" id="CM011679">
    <property type="protein sequence ID" value="TMS18403.1"/>
    <property type="molecule type" value="Genomic_DNA"/>
</dbReference>
<protein>
    <submittedName>
        <fullName evidence="1">Uncharacterized protein</fullName>
    </submittedName>
</protein>
<name>A0ACD3RG31_LARCR</name>
<accession>A0ACD3RG31</accession>
<evidence type="ECO:0000313" key="2">
    <source>
        <dbReference type="Proteomes" id="UP000793456"/>
    </source>
</evidence>
<comment type="caution">
    <text evidence="1">The sequence shown here is derived from an EMBL/GenBank/DDBJ whole genome shotgun (WGS) entry which is preliminary data.</text>
</comment>
<sequence length="102" mass="11972">MTGNITDYVSSVFLCMYFGCQEDYTEPDEHEDLRVSVFQTFDIFEICLIYSAVHVKQSLFKFTDSTVPDILDQERTEICGFDCIEKLLEELLNFRDNLKTIF</sequence>